<comment type="subcellular location">
    <subcellularLocation>
        <location evidence="1">Cell membrane</location>
        <topology evidence="1">Multi-pass membrane protein</topology>
    </subcellularLocation>
</comment>
<evidence type="ECO:0000313" key="9">
    <source>
        <dbReference type="Proteomes" id="UP000515158"/>
    </source>
</evidence>
<evidence type="ECO:0000313" key="10">
    <source>
        <dbReference type="RefSeq" id="XP_034251609.1"/>
    </source>
</evidence>
<proteinExistence type="predicted"/>
<evidence type="ECO:0000256" key="5">
    <source>
        <dbReference type="ARBA" id="ARBA00023136"/>
    </source>
</evidence>
<dbReference type="Proteomes" id="UP000515158">
    <property type="component" value="Unplaced"/>
</dbReference>
<dbReference type="KEGG" id="tpal:117651562"/>
<name>A0A6P9A2W3_THRPL</name>
<sequence length="589" mass="64701">MQALGSPFPTPKYARFLNVFVHADEPRRGRRPRWLHYRGFRVHVWLGDPEDGLGYLRALWRVAGLVNVLMLLPAGDGGVLVYSVYPYGVPGQREGPCNSDAPVLVDEWVPDASGGGGGGAFRHGRDLFPRDKLRDLRGCNLTVHVNTDYPFMMLETDPSTGQEVLEGSLKDVFRVMRQRLNFHAVLHTAENATATCESRLGDSLRHAHLAFTMSIRSVTDGPVWYDDSPMVVCLVWCVPIKSVSALSLKDYLSSGTWSVIGLSFVATGLAMALLHRPGLDRLGGLWGAWALLCGPLLQQPVAFNRRRGGTQVRTLALRAVVAHWGLAAVVLVAVVGGSAKSASMTSRSQPLMHSVRELLRSSLALQGSVGVVDMLRRAMDGADGEGDDAEQLMERLRVCDTHLNEALRRVAIDHDAAVLTVDLRCADYNRRNPSAGLHVFRDQCLRPSTLHLFTAPRWSPYVERVSEVSVRLYEAGLVQRALQTPHLSLQPCATCATTVRWSALHIEAVAPPLCILYAGLLVALVVLAAEVAWAKGLAKGSHRQQQLAARQTTLARKYSVHKDEVHEACQPLVAEQLSEQEITRKPETC</sequence>
<dbReference type="InParanoid" id="A0A6P9A2W3"/>
<evidence type="ECO:0000256" key="7">
    <source>
        <dbReference type="ARBA" id="ARBA00023180"/>
    </source>
</evidence>
<keyword evidence="6" id="KW-0675">Receptor</keyword>
<gene>
    <name evidence="10" type="primary">LOC117651562</name>
</gene>
<evidence type="ECO:0000256" key="6">
    <source>
        <dbReference type="ARBA" id="ARBA00023170"/>
    </source>
</evidence>
<dbReference type="AlphaFoldDB" id="A0A6P9A2W3"/>
<dbReference type="PANTHER" id="PTHR42643:SF24">
    <property type="entry name" value="IONOTROPIC RECEPTOR 60A"/>
    <property type="match status" value="1"/>
</dbReference>
<protein>
    <submittedName>
        <fullName evidence="10">Uncharacterized protein LOC117651562</fullName>
    </submittedName>
</protein>
<feature type="transmembrane region" description="Helical" evidence="8">
    <location>
        <begin position="251"/>
        <end position="274"/>
    </location>
</feature>
<keyword evidence="7" id="KW-0325">Glycoprotein</keyword>
<evidence type="ECO:0000256" key="3">
    <source>
        <dbReference type="ARBA" id="ARBA00022692"/>
    </source>
</evidence>
<keyword evidence="2" id="KW-1003">Cell membrane</keyword>
<dbReference type="RefSeq" id="XP_034251609.1">
    <property type="nucleotide sequence ID" value="XM_034395718.1"/>
</dbReference>
<keyword evidence="3 8" id="KW-0812">Transmembrane</keyword>
<evidence type="ECO:0000256" key="1">
    <source>
        <dbReference type="ARBA" id="ARBA00004651"/>
    </source>
</evidence>
<keyword evidence="4 8" id="KW-1133">Transmembrane helix</keyword>
<keyword evidence="9" id="KW-1185">Reference proteome</keyword>
<accession>A0A6P9A2W3</accession>
<organism evidence="10">
    <name type="scientific">Thrips palmi</name>
    <name type="common">Melon thrips</name>
    <dbReference type="NCBI Taxonomy" id="161013"/>
    <lineage>
        <taxon>Eukaryota</taxon>
        <taxon>Metazoa</taxon>
        <taxon>Ecdysozoa</taxon>
        <taxon>Arthropoda</taxon>
        <taxon>Hexapoda</taxon>
        <taxon>Insecta</taxon>
        <taxon>Pterygota</taxon>
        <taxon>Neoptera</taxon>
        <taxon>Paraneoptera</taxon>
        <taxon>Thysanoptera</taxon>
        <taxon>Terebrantia</taxon>
        <taxon>Thripoidea</taxon>
        <taxon>Thripidae</taxon>
        <taxon>Thrips</taxon>
    </lineage>
</organism>
<evidence type="ECO:0000256" key="8">
    <source>
        <dbReference type="SAM" id="Phobius"/>
    </source>
</evidence>
<dbReference type="GeneID" id="117651562"/>
<evidence type="ECO:0000256" key="2">
    <source>
        <dbReference type="ARBA" id="ARBA00022475"/>
    </source>
</evidence>
<reference evidence="10" key="1">
    <citation type="submission" date="2025-08" db="UniProtKB">
        <authorList>
            <consortium name="RefSeq"/>
        </authorList>
    </citation>
    <scope>IDENTIFICATION</scope>
    <source>
        <tissue evidence="10">Total insect</tissue>
    </source>
</reference>
<feature type="transmembrane region" description="Helical" evidence="8">
    <location>
        <begin position="315"/>
        <end position="339"/>
    </location>
</feature>
<keyword evidence="5 8" id="KW-0472">Membrane</keyword>
<dbReference type="InterPro" id="IPR052192">
    <property type="entry name" value="Insect_Ionotropic_Sensory_Rcpt"/>
</dbReference>
<dbReference type="PANTHER" id="PTHR42643">
    <property type="entry name" value="IONOTROPIC RECEPTOR 20A-RELATED"/>
    <property type="match status" value="1"/>
</dbReference>
<dbReference type="GO" id="GO:0005886">
    <property type="term" value="C:plasma membrane"/>
    <property type="evidence" value="ECO:0007669"/>
    <property type="project" value="UniProtKB-SubCell"/>
</dbReference>
<evidence type="ECO:0000256" key="4">
    <source>
        <dbReference type="ARBA" id="ARBA00022989"/>
    </source>
</evidence>
<dbReference type="OrthoDB" id="8050636at2759"/>